<dbReference type="Pfam" id="PF16420">
    <property type="entry name" value="ATG7_N"/>
    <property type="match status" value="1"/>
</dbReference>
<dbReference type="InterPro" id="IPR000594">
    <property type="entry name" value="ThiF_NAD_FAD-bd"/>
</dbReference>
<evidence type="ECO:0000313" key="11">
    <source>
        <dbReference type="Proteomes" id="UP000001876"/>
    </source>
</evidence>
<dbReference type="GO" id="GO:0000422">
    <property type="term" value="P:autophagy of mitochondrion"/>
    <property type="evidence" value="ECO:0007669"/>
    <property type="project" value="TreeGrafter"/>
</dbReference>
<dbReference type="InterPro" id="IPR006285">
    <property type="entry name" value="Atg7"/>
</dbReference>
<dbReference type="RefSeq" id="XP_003060175.1">
    <property type="nucleotide sequence ID" value="XM_003060129.1"/>
</dbReference>
<dbReference type="NCBIfam" id="TIGR01381">
    <property type="entry name" value="E1_like_apg7"/>
    <property type="match status" value="1"/>
</dbReference>
<evidence type="ECO:0000256" key="4">
    <source>
        <dbReference type="ARBA" id="ARBA00022927"/>
    </source>
</evidence>
<evidence type="ECO:0000256" key="3">
    <source>
        <dbReference type="ARBA" id="ARBA00022448"/>
    </source>
</evidence>
<comment type="similarity">
    <text evidence="1 7">Belongs to the ATG7 family.</text>
</comment>
<dbReference type="Gene3D" id="3.40.140.100">
    <property type="entry name" value="Ubiquitin-like modifier-activating enzyme ATG7 C-terminal domain"/>
    <property type="match status" value="1"/>
</dbReference>
<comment type="subunit">
    <text evidence="7">Homodimer.</text>
</comment>
<dbReference type="InterPro" id="IPR035985">
    <property type="entry name" value="Ubiquitin-activating_enz"/>
</dbReference>
<dbReference type="GO" id="GO:0019779">
    <property type="term" value="F:Atg8 activating enzyme activity"/>
    <property type="evidence" value="ECO:0007669"/>
    <property type="project" value="TreeGrafter"/>
</dbReference>
<evidence type="ECO:0000259" key="9">
    <source>
        <dbReference type="Pfam" id="PF16420"/>
    </source>
</evidence>
<evidence type="ECO:0000256" key="6">
    <source>
        <dbReference type="PIRSR" id="PIRSR606285-1"/>
    </source>
</evidence>
<comment type="subcellular location">
    <subcellularLocation>
        <location evidence="7">Cytoplasm</location>
    </subcellularLocation>
    <subcellularLocation>
        <location evidence="7">Preautophagosomal structure</location>
    </subcellularLocation>
</comment>
<evidence type="ECO:0000256" key="2">
    <source>
        <dbReference type="ARBA" id="ARBA00017647"/>
    </source>
</evidence>
<dbReference type="EMBL" id="GG663741">
    <property type="protein sequence ID" value="EEH56127.1"/>
    <property type="molecule type" value="Genomic_DNA"/>
</dbReference>
<dbReference type="GO" id="GO:0006995">
    <property type="term" value="P:cellular response to nitrogen starvation"/>
    <property type="evidence" value="ECO:0007669"/>
    <property type="project" value="TreeGrafter"/>
</dbReference>
<evidence type="ECO:0000256" key="7">
    <source>
        <dbReference type="RuleBase" id="RU366022"/>
    </source>
</evidence>
<accession>C1MW93</accession>
<dbReference type="AlphaFoldDB" id="C1MW93"/>
<dbReference type="InterPro" id="IPR045886">
    <property type="entry name" value="ThiF/MoeB/HesA"/>
</dbReference>
<dbReference type="KEGG" id="mpp:MICPUCDRAFT_45687"/>
<proteinExistence type="inferred from homology"/>
<dbReference type="Pfam" id="PF00899">
    <property type="entry name" value="ThiF"/>
    <property type="match status" value="1"/>
</dbReference>
<keyword evidence="7" id="KW-0833">Ubl conjugation pathway</keyword>
<reference evidence="10 11" key="1">
    <citation type="journal article" date="2009" name="Science">
        <title>Green evolution and dynamic adaptations revealed by genomes of the marine picoeukaryotes Micromonas.</title>
        <authorList>
            <person name="Worden A.Z."/>
            <person name="Lee J.H."/>
            <person name="Mock T."/>
            <person name="Rouze P."/>
            <person name="Simmons M.P."/>
            <person name="Aerts A.L."/>
            <person name="Allen A.E."/>
            <person name="Cuvelier M.L."/>
            <person name="Derelle E."/>
            <person name="Everett M.V."/>
            <person name="Foulon E."/>
            <person name="Grimwood J."/>
            <person name="Gundlach H."/>
            <person name="Henrissat B."/>
            <person name="Napoli C."/>
            <person name="McDonald S.M."/>
            <person name="Parker M.S."/>
            <person name="Rombauts S."/>
            <person name="Salamov A."/>
            <person name="Von Dassow P."/>
            <person name="Badger J.H."/>
            <person name="Coutinho P.M."/>
            <person name="Demir E."/>
            <person name="Dubchak I."/>
            <person name="Gentemann C."/>
            <person name="Eikrem W."/>
            <person name="Gready J.E."/>
            <person name="John U."/>
            <person name="Lanier W."/>
            <person name="Lindquist E.A."/>
            <person name="Lucas S."/>
            <person name="Mayer K.F."/>
            <person name="Moreau H."/>
            <person name="Not F."/>
            <person name="Otillar R."/>
            <person name="Panaud O."/>
            <person name="Pangilinan J."/>
            <person name="Paulsen I."/>
            <person name="Piegu B."/>
            <person name="Poliakov A."/>
            <person name="Robbens S."/>
            <person name="Schmutz J."/>
            <person name="Toulza E."/>
            <person name="Wyss T."/>
            <person name="Zelensky A."/>
            <person name="Zhou K."/>
            <person name="Armbrust E.V."/>
            <person name="Bhattacharya D."/>
            <person name="Goodenough U.W."/>
            <person name="Van de Peer Y."/>
            <person name="Grigoriev I.V."/>
        </authorList>
    </citation>
    <scope>NUCLEOTIDE SEQUENCE [LARGE SCALE GENOMIC DNA]</scope>
    <source>
        <strain evidence="10 11">CCMP1545</strain>
    </source>
</reference>
<name>C1MW93_MICPC</name>
<dbReference type="STRING" id="564608.C1MW93"/>
<comment type="function">
    <text evidence="7">E1-like activating enzyme involved in the 2 ubiquitin-like systems required for autophagy.</text>
</comment>
<dbReference type="OMA" id="WSFYYWF"/>
<dbReference type="GO" id="GO:0000045">
    <property type="term" value="P:autophagosome assembly"/>
    <property type="evidence" value="ECO:0007669"/>
    <property type="project" value="TreeGrafter"/>
</dbReference>
<feature type="active site" description="Glycyl thioester intermediate" evidence="6">
    <location>
        <position position="553"/>
    </location>
</feature>
<dbReference type="PANTHER" id="PTHR10953">
    <property type="entry name" value="UBIQUITIN-ACTIVATING ENZYME E1"/>
    <property type="match status" value="1"/>
</dbReference>
<evidence type="ECO:0000259" key="8">
    <source>
        <dbReference type="Pfam" id="PF00899"/>
    </source>
</evidence>
<dbReference type="GO" id="GO:0000407">
    <property type="term" value="C:phagophore assembly site"/>
    <property type="evidence" value="ECO:0007669"/>
    <property type="project" value="UniProtKB-SubCell"/>
</dbReference>
<dbReference type="OrthoDB" id="338614at2759"/>
<dbReference type="GO" id="GO:0015031">
    <property type="term" value="P:protein transport"/>
    <property type="evidence" value="ECO:0007669"/>
    <property type="project" value="UniProtKB-UniRule"/>
</dbReference>
<sequence>MTRETTADVDDDDLGAAEVLRFEPWQSAVDPGFFAELARRKLDSIGLSEAPLRVTATYAPAQHALVSSPASMARASFAEDGDDAAARAADARAATRALMPGTLHNVNTFERFKTFDRARVLADAAGALWSQIASGAAEEDPSLLNRFAVVAFADLKRWSFYYWFAFPAMKLTDPVKVLNPGVRSLTAAWGEDVAVKAAAACDAWLKGGGAFAWLYSRSTGACYSLTAWKALTGGNAASADDVALAFADACCAKTHPGWALRNLALLAAARWNVERLRVVAARSPAGRISADACLHMTLALPAIAADAGALPPGPAVGWELNAKGRAGPRCADLGASMDPTRLATQAVDLNLKLMRWRLLPELDADALASTRCLLLGAGTLGCAVARCLLGWGVRAITLLDSGKVSNPARQSLFEFDDCLDGGAPKASTAAARLKKIFPGVDARGVRASIPMPGHHACDGDDEETKRVLKDVDDIDALIETHDVVFLLTDTRESRWLPTLMCAAKNKLLINAALGFDSYLVMRHGAGRRLGCYFCNDVMAPGNSTRDRTLDQQCTVTRPGLAPIAGALAVEMMVALRHAPPGPDPGGGGAPTATGIRLPASTAPPPLGADPPTPLGIVPHQVRGQLAEYAQRLFAAPAYPKCTACSRVVVNAYRGGGGAGVGEMKTEAEAHPTFLEDATGLTEMRAAADDAEWVGSDSDADDF</sequence>
<protein>
    <recommendedName>
        <fullName evidence="2 7">Ubiquitin-like modifier-activating enzyme ATG7</fullName>
    </recommendedName>
    <alternativeName>
        <fullName evidence="7">Autophagy-related protein 7</fullName>
    </alternativeName>
</protein>
<keyword evidence="3 7" id="KW-0813">Transport</keyword>
<dbReference type="GO" id="GO:0034727">
    <property type="term" value="P:piecemeal microautophagy of the nucleus"/>
    <property type="evidence" value="ECO:0007669"/>
    <property type="project" value="TreeGrafter"/>
</dbReference>
<dbReference type="Gene3D" id="3.40.50.720">
    <property type="entry name" value="NAD(P)-binding Rossmann-like Domain"/>
    <property type="match status" value="1"/>
</dbReference>
<keyword evidence="11" id="KW-1185">Reference proteome</keyword>
<dbReference type="InterPro" id="IPR032197">
    <property type="entry name" value="Atg7_N"/>
</dbReference>
<organism evidence="11">
    <name type="scientific">Micromonas pusilla (strain CCMP1545)</name>
    <name type="common">Picoplanktonic green alga</name>
    <dbReference type="NCBI Taxonomy" id="564608"/>
    <lineage>
        <taxon>Eukaryota</taxon>
        <taxon>Viridiplantae</taxon>
        <taxon>Chlorophyta</taxon>
        <taxon>Mamiellophyceae</taxon>
        <taxon>Mamiellales</taxon>
        <taxon>Mamiellaceae</taxon>
        <taxon>Micromonas</taxon>
    </lineage>
</organism>
<dbReference type="Proteomes" id="UP000001876">
    <property type="component" value="Unassembled WGS sequence"/>
</dbReference>
<keyword evidence="7" id="KW-0963">Cytoplasm</keyword>
<dbReference type="GeneID" id="9685324"/>
<keyword evidence="4 7" id="KW-0653">Protein transport</keyword>
<gene>
    <name evidence="10" type="ORF">MICPUCDRAFT_45687</name>
</gene>
<dbReference type="PANTHER" id="PTHR10953:SF3">
    <property type="entry name" value="UBIQUITIN-LIKE MODIFIER-ACTIVATING ENZYME ATG7"/>
    <property type="match status" value="1"/>
</dbReference>
<evidence type="ECO:0000256" key="1">
    <source>
        <dbReference type="ARBA" id="ARBA00010931"/>
    </source>
</evidence>
<dbReference type="GO" id="GO:0019778">
    <property type="term" value="F:Atg12 activating enzyme activity"/>
    <property type="evidence" value="ECO:0007669"/>
    <property type="project" value="TreeGrafter"/>
</dbReference>
<dbReference type="Gene3D" id="3.40.140.70">
    <property type="entry name" value="Ubiquitin-like modifier-activating enzyme ATG7 N-terminal domain"/>
    <property type="match status" value="1"/>
</dbReference>
<evidence type="ECO:0000256" key="5">
    <source>
        <dbReference type="ARBA" id="ARBA00023006"/>
    </source>
</evidence>
<dbReference type="InterPro" id="IPR042522">
    <property type="entry name" value="Atg7_N_1"/>
</dbReference>
<dbReference type="InterPro" id="IPR042523">
    <property type="entry name" value="Atg7_N_2"/>
</dbReference>
<feature type="domain" description="Ubiquitin-like modifier-activating enzyme Atg7 N-terminal" evidence="9">
    <location>
        <begin position="20"/>
        <end position="337"/>
    </location>
</feature>
<dbReference type="SUPFAM" id="SSF69572">
    <property type="entry name" value="Activating enzymes of the ubiquitin-like proteins"/>
    <property type="match status" value="1"/>
</dbReference>
<dbReference type="eggNOG" id="KOG2337">
    <property type="taxonomic scope" value="Eukaryota"/>
</dbReference>
<feature type="domain" description="THIF-type NAD/FAD binding fold" evidence="8">
    <location>
        <begin position="354"/>
        <end position="578"/>
    </location>
</feature>
<dbReference type="GO" id="GO:0032446">
    <property type="term" value="P:protein modification by small protein conjugation"/>
    <property type="evidence" value="ECO:0007669"/>
    <property type="project" value="TreeGrafter"/>
</dbReference>
<evidence type="ECO:0000313" key="10">
    <source>
        <dbReference type="EMBL" id="EEH56127.1"/>
    </source>
</evidence>
<keyword evidence="5 7" id="KW-0072">Autophagy</keyword>